<dbReference type="Gene3D" id="1.10.287.470">
    <property type="entry name" value="Helix hairpin bin"/>
    <property type="match status" value="1"/>
</dbReference>
<evidence type="ECO:0000256" key="1">
    <source>
        <dbReference type="ARBA" id="ARBA00004196"/>
    </source>
</evidence>
<dbReference type="InterPro" id="IPR050465">
    <property type="entry name" value="UPF0194_transport"/>
</dbReference>
<dbReference type="Gene3D" id="2.40.420.20">
    <property type="match status" value="1"/>
</dbReference>
<evidence type="ECO:0000313" key="6">
    <source>
        <dbReference type="EMBL" id="KAB3539029.1"/>
    </source>
</evidence>
<evidence type="ECO:0000313" key="7">
    <source>
        <dbReference type="Proteomes" id="UP000432715"/>
    </source>
</evidence>
<gene>
    <name evidence="6" type="ORF">F8154_00915</name>
</gene>
<evidence type="ECO:0000259" key="5">
    <source>
        <dbReference type="Pfam" id="PF25917"/>
    </source>
</evidence>
<reference evidence="6 7" key="1">
    <citation type="submission" date="2019-10" db="EMBL/GenBank/DDBJ databases">
        <title>Alkaliphilus serpentinus sp. nov. and Alkaliphilus pronyensis sp. nov., two novel anaerobic alkaliphilic species isolated from the serpentinized-hosted hydrothermal field of the Prony Bay (New Caledonia).</title>
        <authorList>
            <person name="Postec A."/>
        </authorList>
    </citation>
    <scope>NUCLEOTIDE SEQUENCE [LARGE SCALE GENOMIC DNA]</scope>
    <source>
        <strain evidence="6 7">LacV</strain>
    </source>
</reference>
<keyword evidence="7" id="KW-1185">Reference proteome</keyword>
<comment type="subcellular location">
    <subcellularLocation>
        <location evidence="1">Cell envelope</location>
    </subcellularLocation>
</comment>
<dbReference type="PANTHER" id="PTHR32347:SF14">
    <property type="entry name" value="EFFLUX SYSTEM COMPONENT YKNX-RELATED"/>
    <property type="match status" value="1"/>
</dbReference>
<dbReference type="Pfam" id="PF25917">
    <property type="entry name" value="BSH_RND"/>
    <property type="match status" value="1"/>
</dbReference>
<dbReference type="EMBL" id="WBZC01000003">
    <property type="protein sequence ID" value="KAB3539029.1"/>
    <property type="molecule type" value="Genomic_DNA"/>
</dbReference>
<comment type="caution">
    <text evidence="6">The sequence shown here is derived from an EMBL/GenBank/DDBJ whole genome shotgun (WGS) entry which is preliminary data.</text>
</comment>
<keyword evidence="2 3" id="KW-0175">Coiled coil</keyword>
<dbReference type="GO" id="GO:0030313">
    <property type="term" value="C:cell envelope"/>
    <property type="evidence" value="ECO:0007669"/>
    <property type="project" value="UniProtKB-SubCell"/>
</dbReference>
<evidence type="ECO:0000256" key="3">
    <source>
        <dbReference type="SAM" id="Coils"/>
    </source>
</evidence>
<accession>A0A6I0FJU0</accession>
<feature type="chain" id="PRO_5026132072" evidence="4">
    <location>
        <begin position="26"/>
        <end position="398"/>
    </location>
</feature>
<dbReference type="Gene3D" id="2.40.30.170">
    <property type="match status" value="1"/>
</dbReference>
<dbReference type="SUPFAM" id="SSF111369">
    <property type="entry name" value="HlyD-like secretion proteins"/>
    <property type="match status" value="1"/>
</dbReference>
<protein>
    <submittedName>
        <fullName evidence="6">HlyD family efflux transporter periplasmic adaptor subunit</fullName>
    </submittedName>
</protein>
<evidence type="ECO:0000256" key="4">
    <source>
        <dbReference type="SAM" id="SignalP"/>
    </source>
</evidence>
<dbReference type="RefSeq" id="WP_151859708.1">
    <property type="nucleotide sequence ID" value="NZ_WBZC01000003.1"/>
</dbReference>
<dbReference type="InterPro" id="IPR058625">
    <property type="entry name" value="MdtA-like_BSH"/>
</dbReference>
<name>A0A6I0FJU0_9FIRM</name>
<dbReference type="Gene3D" id="2.40.50.100">
    <property type="match status" value="1"/>
</dbReference>
<dbReference type="Proteomes" id="UP000432715">
    <property type="component" value="Unassembled WGS sequence"/>
</dbReference>
<feature type="coiled-coil region" evidence="3">
    <location>
        <begin position="96"/>
        <end position="123"/>
    </location>
</feature>
<keyword evidence="4" id="KW-0732">Signal</keyword>
<proteinExistence type="predicted"/>
<dbReference type="PANTHER" id="PTHR32347">
    <property type="entry name" value="EFFLUX SYSTEM COMPONENT YKNX-RELATED"/>
    <property type="match status" value="1"/>
</dbReference>
<evidence type="ECO:0000256" key="2">
    <source>
        <dbReference type="ARBA" id="ARBA00023054"/>
    </source>
</evidence>
<organism evidence="6 7">
    <name type="scientific">Alkaliphilus pronyensis</name>
    <dbReference type="NCBI Taxonomy" id="1482732"/>
    <lineage>
        <taxon>Bacteria</taxon>
        <taxon>Bacillati</taxon>
        <taxon>Bacillota</taxon>
        <taxon>Clostridia</taxon>
        <taxon>Peptostreptococcales</taxon>
        <taxon>Natronincolaceae</taxon>
        <taxon>Alkaliphilus</taxon>
    </lineage>
</organism>
<feature type="signal peptide" evidence="4">
    <location>
        <begin position="1"/>
        <end position="25"/>
    </location>
</feature>
<dbReference type="AlphaFoldDB" id="A0A6I0FJU0"/>
<feature type="domain" description="Multidrug resistance protein MdtA-like barrel-sandwich hybrid" evidence="5">
    <location>
        <begin position="64"/>
        <end position="242"/>
    </location>
</feature>
<sequence length="398" mass="44499">MKKNKKKIVIGIICLTIVVSMIFMANNNSEEQSATTTLQTETVKRGDINNSTIVTGEIISSEETTVVSRVTGEVRKIDVSKGDYVEQGDLLLSIDTKELDSRIKKAEIALKKKEAELSGQKTMNINKINTKTELKNKYDFKAKELESNEILYNNGAISLHELEQSRIDAQEAYNAYAQVLNVDNSSLTVAELEYKELKIEYNNLLMEKEYYEIVSPIEGIVIDVYIIEGEVTGKQQQLIHIVNTNNLKVTGYINEFEADNIALGNVFEISKYGETYSGEITYISPVIKTLKVPGRGDTKVIEIEGILYDENLLLLAGSDVTLDLILQKSEDALIVSQKSIFNNEYVIKIEGEDYILVEVITGVQDLMNIEVVSGELNEGDIILSSPTMELVKELKGEK</sequence>
<dbReference type="OrthoDB" id="1859821at2"/>